<dbReference type="PRINTS" id="PR00086">
    <property type="entry name" value="LLDHDRGNASE"/>
</dbReference>
<dbReference type="FunFam" id="3.40.50.720:FF:000018">
    <property type="entry name" value="Malate dehydrogenase"/>
    <property type="match status" value="1"/>
</dbReference>
<evidence type="ECO:0000256" key="7">
    <source>
        <dbReference type="PIRSR" id="PIRSR000102-3"/>
    </source>
</evidence>
<dbReference type="SUPFAM" id="SSF56327">
    <property type="entry name" value="LDH C-terminal domain-like"/>
    <property type="match status" value="1"/>
</dbReference>
<keyword evidence="11" id="KW-1185">Reference proteome</keyword>
<evidence type="ECO:0000259" key="9">
    <source>
        <dbReference type="Pfam" id="PF02866"/>
    </source>
</evidence>
<keyword evidence="3 4" id="KW-0520">NAD</keyword>
<feature type="binding site" evidence="4 6">
    <location>
        <position position="82"/>
    </location>
    <ligand>
        <name>substrate</name>
    </ligand>
</feature>
<dbReference type="PANTHER" id="PTHR43128">
    <property type="entry name" value="L-2-HYDROXYCARBOXYLATE DEHYDROGENASE (NAD(P)(+))"/>
    <property type="match status" value="1"/>
</dbReference>
<dbReference type="NCBIfam" id="NF004863">
    <property type="entry name" value="PRK06223.1"/>
    <property type="match status" value="1"/>
</dbReference>
<feature type="binding site" evidence="4 6">
    <location>
        <position position="88"/>
    </location>
    <ligand>
        <name>substrate</name>
    </ligand>
</feature>
<keyword evidence="1 4" id="KW-0816">Tricarboxylic acid cycle</keyword>
<evidence type="ECO:0000256" key="3">
    <source>
        <dbReference type="ARBA" id="ARBA00023027"/>
    </source>
</evidence>
<feature type="domain" description="Lactate/malate dehydrogenase N-terminal" evidence="8">
    <location>
        <begin position="1"/>
        <end position="142"/>
    </location>
</feature>
<evidence type="ECO:0000256" key="5">
    <source>
        <dbReference type="PIRSR" id="PIRSR000102-1"/>
    </source>
</evidence>
<dbReference type="Gene3D" id="3.90.110.10">
    <property type="entry name" value="Lactate dehydrogenase/glycoside hydrolase, family 4, C-terminal"/>
    <property type="match status" value="1"/>
</dbReference>
<dbReference type="GO" id="GO:0004459">
    <property type="term" value="F:L-lactate dehydrogenase (NAD+) activity"/>
    <property type="evidence" value="ECO:0007669"/>
    <property type="project" value="TreeGrafter"/>
</dbReference>
<evidence type="ECO:0000256" key="6">
    <source>
        <dbReference type="PIRSR" id="PIRSR000102-2"/>
    </source>
</evidence>
<feature type="binding site" evidence="4 7">
    <location>
        <position position="95"/>
    </location>
    <ligand>
        <name>NAD(+)</name>
        <dbReference type="ChEBI" id="CHEBI:57540"/>
    </ligand>
</feature>
<dbReference type="EMBL" id="CP029463">
    <property type="protein sequence ID" value="AWM12619.1"/>
    <property type="molecule type" value="Genomic_DNA"/>
</dbReference>
<proteinExistence type="inferred from homology"/>
<gene>
    <name evidence="4 10" type="primary">mdh</name>
    <name evidence="10" type="ORF">DI487_01195</name>
</gene>
<dbReference type="GO" id="GO:0030060">
    <property type="term" value="F:L-malate dehydrogenase (NAD+) activity"/>
    <property type="evidence" value="ECO:0007669"/>
    <property type="project" value="UniProtKB-UniRule"/>
</dbReference>
<dbReference type="OrthoDB" id="9802969at2"/>
<feature type="binding site" evidence="4 7">
    <location>
        <begin position="118"/>
        <end position="120"/>
    </location>
    <ligand>
        <name>NAD(+)</name>
        <dbReference type="ChEBI" id="CHEBI:57540"/>
    </ligand>
</feature>
<name>A0A2U8QR81_9FLAO</name>
<dbReference type="PANTHER" id="PTHR43128:SF16">
    <property type="entry name" value="L-LACTATE DEHYDROGENASE"/>
    <property type="match status" value="1"/>
</dbReference>
<organism evidence="10 11">
    <name type="scientific">Flavobacterium sediminis</name>
    <dbReference type="NCBI Taxonomy" id="2201181"/>
    <lineage>
        <taxon>Bacteria</taxon>
        <taxon>Pseudomonadati</taxon>
        <taxon>Bacteroidota</taxon>
        <taxon>Flavobacteriia</taxon>
        <taxon>Flavobacteriales</taxon>
        <taxon>Flavobacteriaceae</taxon>
        <taxon>Flavobacterium</taxon>
    </lineage>
</organism>
<comment type="similarity">
    <text evidence="4">Belongs to the LDH/MDH superfamily. MDH type 3 family.</text>
</comment>
<evidence type="ECO:0000256" key="2">
    <source>
        <dbReference type="ARBA" id="ARBA00023002"/>
    </source>
</evidence>
<dbReference type="SUPFAM" id="SSF51735">
    <property type="entry name" value="NAD(P)-binding Rossmann-fold domains"/>
    <property type="match status" value="1"/>
</dbReference>
<evidence type="ECO:0000313" key="10">
    <source>
        <dbReference type="EMBL" id="AWM12619.1"/>
    </source>
</evidence>
<dbReference type="InterPro" id="IPR011275">
    <property type="entry name" value="Malate_DH_type3"/>
</dbReference>
<dbReference type="GO" id="GO:0006099">
    <property type="term" value="P:tricarboxylic acid cycle"/>
    <property type="evidence" value="ECO:0007669"/>
    <property type="project" value="UniProtKB-UniRule"/>
</dbReference>
<sequence length="310" mass="33165">MKVTVVGAGHLGATCANVLAYRKIASEIVLLDIEEGLAEGKALDIMQSAPTTGFTSVVCGCTNDYERTADSDVVVITSGIPRKPGMTREELIGINAGIVKLVATNVLKFSPNAIFVVVSNPMDTMTYLTLKATGLPKNKVIGMGGALDSSRFRYYLSQAMNEPMNDIQAMVIGGHGDTTMIPLTRLATYNGLPVTTFLSDEELQEVAAKTMVGGATLTKLLGTSAWYGPGSAVAFLVDSILNNQKRMIPCSVYLDGEYGVEDVCIGVPCIIGKNGVEQIVDVRLDEEEKNKFAKSVEAVRNMNKDLRSVL</sequence>
<dbReference type="NCBIfam" id="TIGR01763">
    <property type="entry name" value="MalateDH_bact"/>
    <property type="match status" value="1"/>
</dbReference>
<evidence type="ECO:0000313" key="11">
    <source>
        <dbReference type="Proteomes" id="UP000245429"/>
    </source>
</evidence>
<reference evidence="10 11" key="1">
    <citation type="submission" date="2018-05" db="EMBL/GenBank/DDBJ databases">
        <title>Flavobacterium sp. MEBiC07310.</title>
        <authorList>
            <person name="Baek K."/>
        </authorList>
    </citation>
    <scope>NUCLEOTIDE SEQUENCE [LARGE SCALE GENOMIC DNA]</scope>
    <source>
        <strain evidence="10 11">MEBiC07310</strain>
    </source>
</reference>
<feature type="binding site" evidence="4 6">
    <location>
        <position position="120"/>
    </location>
    <ligand>
        <name>substrate</name>
    </ligand>
</feature>
<dbReference type="KEGG" id="fse:DI487_01195"/>
<dbReference type="PIRSF" id="PIRSF000102">
    <property type="entry name" value="Lac_mal_DH"/>
    <property type="match status" value="1"/>
</dbReference>
<feature type="binding site" evidence="4 6">
    <location>
        <position position="151"/>
    </location>
    <ligand>
        <name>substrate</name>
    </ligand>
</feature>
<dbReference type="InterPro" id="IPR001557">
    <property type="entry name" value="L-lactate/malate_DH"/>
</dbReference>
<comment type="catalytic activity">
    <reaction evidence="4">
        <text>(S)-malate + NAD(+) = oxaloacetate + NADH + H(+)</text>
        <dbReference type="Rhea" id="RHEA:21432"/>
        <dbReference type="ChEBI" id="CHEBI:15378"/>
        <dbReference type="ChEBI" id="CHEBI:15589"/>
        <dbReference type="ChEBI" id="CHEBI:16452"/>
        <dbReference type="ChEBI" id="CHEBI:57540"/>
        <dbReference type="ChEBI" id="CHEBI:57945"/>
        <dbReference type="EC" id="1.1.1.37"/>
    </reaction>
</comment>
<dbReference type="EC" id="1.1.1.37" evidence="4"/>
<dbReference type="GO" id="GO:0006089">
    <property type="term" value="P:lactate metabolic process"/>
    <property type="evidence" value="ECO:0007669"/>
    <property type="project" value="TreeGrafter"/>
</dbReference>
<accession>A0A2U8QR81</accession>
<dbReference type="Gene3D" id="3.40.50.720">
    <property type="entry name" value="NAD(P)-binding Rossmann-like Domain"/>
    <property type="match status" value="1"/>
</dbReference>
<dbReference type="InterPro" id="IPR022383">
    <property type="entry name" value="Lactate/malate_DH_C"/>
</dbReference>
<feature type="binding site" evidence="4 7">
    <location>
        <position position="32"/>
    </location>
    <ligand>
        <name>NAD(+)</name>
        <dbReference type="ChEBI" id="CHEBI:57540"/>
    </ligand>
</feature>
<dbReference type="RefSeq" id="WP_109568028.1">
    <property type="nucleotide sequence ID" value="NZ_CP029463.1"/>
</dbReference>
<feature type="domain" description="Lactate/malate dehydrogenase C-terminal" evidence="9">
    <location>
        <begin position="147"/>
        <end position="301"/>
    </location>
</feature>
<dbReference type="Pfam" id="PF02866">
    <property type="entry name" value="Ldh_1_C"/>
    <property type="match status" value="1"/>
</dbReference>
<evidence type="ECO:0000256" key="4">
    <source>
        <dbReference type="HAMAP-Rule" id="MF_00487"/>
    </source>
</evidence>
<protein>
    <recommendedName>
        <fullName evidence="4">Malate dehydrogenase</fullName>
        <ecNumber evidence="4">1.1.1.37</ecNumber>
    </recommendedName>
</protein>
<dbReference type="AlphaFoldDB" id="A0A2U8QR81"/>
<dbReference type="Proteomes" id="UP000245429">
    <property type="component" value="Chromosome"/>
</dbReference>
<dbReference type="CDD" id="cd01339">
    <property type="entry name" value="LDH-like_MDH"/>
    <property type="match status" value="1"/>
</dbReference>
<dbReference type="FunFam" id="3.90.110.10:FF:000004">
    <property type="entry name" value="Malate dehydrogenase"/>
    <property type="match status" value="1"/>
</dbReference>
<evidence type="ECO:0000259" key="8">
    <source>
        <dbReference type="Pfam" id="PF00056"/>
    </source>
</evidence>
<feature type="binding site" evidence="4 7">
    <location>
        <begin position="7"/>
        <end position="12"/>
    </location>
    <ligand>
        <name>NAD(+)</name>
        <dbReference type="ChEBI" id="CHEBI:57540"/>
    </ligand>
</feature>
<dbReference type="Pfam" id="PF00056">
    <property type="entry name" value="Ldh_1_N"/>
    <property type="match status" value="1"/>
</dbReference>
<dbReference type="InterPro" id="IPR036291">
    <property type="entry name" value="NAD(P)-bd_dom_sf"/>
</dbReference>
<feature type="active site" description="Proton acceptor" evidence="4 5">
    <location>
        <position position="175"/>
    </location>
</feature>
<evidence type="ECO:0000256" key="1">
    <source>
        <dbReference type="ARBA" id="ARBA00022532"/>
    </source>
</evidence>
<dbReference type="InterPro" id="IPR015955">
    <property type="entry name" value="Lactate_DH/Glyco_Ohase_4_C"/>
</dbReference>
<comment type="function">
    <text evidence="4">Catalyzes the reversible oxidation of malate to oxaloacetate.</text>
</comment>
<dbReference type="InterPro" id="IPR001236">
    <property type="entry name" value="Lactate/malate_DH_N"/>
</dbReference>
<keyword evidence="2 4" id="KW-0560">Oxidoreductase</keyword>
<dbReference type="HAMAP" id="MF_00487">
    <property type="entry name" value="Malate_dehydrog_3"/>
    <property type="match status" value="1"/>
</dbReference>